<dbReference type="AlphaFoldDB" id="A0A518N3W1"/>
<evidence type="ECO:0000256" key="8">
    <source>
        <dbReference type="ARBA" id="ARBA00022842"/>
    </source>
</evidence>
<comment type="pathway">
    <text evidence="2 10">Pyrimidine metabolism; UMP biosynthesis via de novo pathway; UMP from orotate: step 1/2.</text>
</comment>
<dbReference type="RefSeq" id="WP_144891499.1">
    <property type="nucleotide sequence ID" value="NZ_CP042218.1"/>
</dbReference>
<dbReference type="UniPathway" id="UPA00070">
    <property type="reaction ID" value="UER00119"/>
</dbReference>
<evidence type="ECO:0000256" key="7">
    <source>
        <dbReference type="ARBA" id="ARBA00022679"/>
    </source>
</evidence>
<dbReference type="Pfam" id="PF00156">
    <property type="entry name" value="Pribosyltran"/>
    <property type="match status" value="1"/>
</dbReference>
<comment type="cofactor">
    <cofactor evidence="10">
        <name>Mg(2+)</name>
        <dbReference type="ChEBI" id="CHEBI:18420"/>
    </cofactor>
</comment>
<dbReference type="GO" id="GO:0004588">
    <property type="term" value="F:orotate phosphoribosyltransferase activity"/>
    <property type="evidence" value="ECO:0007669"/>
    <property type="project" value="UniProtKB-UniRule"/>
</dbReference>
<keyword evidence="9 10" id="KW-0665">Pyrimidine biosynthesis</keyword>
<feature type="binding site" evidence="10">
    <location>
        <begin position="34"/>
        <end position="35"/>
    </location>
    <ligand>
        <name>orotate</name>
        <dbReference type="ChEBI" id="CHEBI:30839"/>
    </ligand>
</feature>
<evidence type="ECO:0000256" key="4">
    <source>
        <dbReference type="ARBA" id="ARBA00011738"/>
    </source>
</evidence>
<dbReference type="Proteomes" id="UP000316584">
    <property type="component" value="Chromosome"/>
</dbReference>
<keyword evidence="13" id="KW-1185">Reference proteome</keyword>
<evidence type="ECO:0000256" key="3">
    <source>
        <dbReference type="ARBA" id="ARBA00006340"/>
    </source>
</evidence>
<feature type="binding site" description="in other chain" evidence="10">
    <location>
        <begin position="72"/>
        <end position="73"/>
    </location>
    <ligand>
        <name>5-phospho-alpha-D-ribose 1-diphosphate</name>
        <dbReference type="ChEBI" id="CHEBI:58017"/>
        <note>ligand shared between dimeric partners</note>
    </ligand>
</feature>
<gene>
    <name evidence="10 12" type="primary">pyrE</name>
    <name evidence="12" type="ORF">FPZ22_06580</name>
</gene>
<dbReference type="GO" id="GO:0006207">
    <property type="term" value="P:'de novo' pyrimidine nucleobase biosynthetic process"/>
    <property type="evidence" value="ECO:0007669"/>
    <property type="project" value="TreeGrafter"/>
</dbReference>
<comment type="function">
    <text evidence="1 10">Catalyzes the transfer of a ribosyl phosphate group from 5-phosphoribose 1-diphosphate to orotate, leading to the formation of orotidine monophosphate (OMP).</text>
</comment>
<sequence>MPDHRTRFLRLALEAEALRFGEFTLKSGRVSPYFFNAGRFDSGPALATLAACYADAIDAAGLEFDLLFGPAYKGIPLATALACEYARRGRDLPLAYNRKEAKDHGEGGTLVGAPLAGRRVLVVDDVLTAGTAVREALALIRIGGGEPVGVAIALDRQEILDEASGDRRSAAALVTAHEGVPVVAIAGLADLLAFTGESGTLTTERERLLAYRARYGSATR</sequence>
<dbReference type="KEGG" id="lug:FPZ22_06580"/>
<comment type="subunit">
    <text evidence="4 10">Homodimer.</text>
</comment>
<dbReference type="HAMAP" id="MF_01208">
    <property type="entry name" value="PyrE"/>
    <property type="match status" value="1"/>
</dbReference>
<dbReference type="FunFam" id="3.40.50.2020:FF:000052">
    <property type="entry name" value="Orotate phosphoribosyltransferase"/>
    <property type="match status" value="1"/>
</dbReference>
<dbReference type="GO" id="GO:0005737">
    <property type="term" value="C:cytoplasm"/>
    <property type="evidence" value="ECO:0007669"/>
    <property type="project" value="TreeGrafter"/>
</dbReference>
<feature type="domain" description="Phosphoribosyltransferase" evidence="11">
    <location>
        <begin position="51"/>
        <end position="158"/>
    </location>
</feature>
<dbReference type="EC" id="2.4.2.10" evidence="5 10"/>
<dbReference type="PANTHER" id="PTHR46683">
    <property type="entry name" value="OROTATE PHOSPHORIBOSYLTRANSFERASE 1-RELATED"/>
    <property type="match status" value="1"/>
</dbReference>
<dbReference type="EMBL" id="CP042218">
    <property type="protein sequence ID" value="QDW66599.1"/>
    <property type="molecule type" value="Genomic_DNA"/>
</dbReference>
<dbReference type="InterPro" id="IPR000836">
    <property type="entry name" value="PRTase_dom"/>
</dbReference>
<feature type="binding site" description="in other chain" evidence="10">
    <location>
        <position position="99"/>
    </location>
    <ligand>
        <name>5-phospho-alpha-D-ribose 1-diphosphate</name>
        <dbReference type="ChEBI" id="CHEBI:58017"/>
        <note>ligand shared between dimeric partners</note>
    </ligand>
</feature>
<comment type="catalytic activity">
    <reaction evidence="10">
        <text>orotidine 5'-phosphate + diphosphate = orotate + 5-phospho-alpha-D-ribose 1-diphosphate</text>
        <dbReference type="Rhea" id="RHEA:10380"/>
        <dbReference type="ChEBI" id="CHEBI:30839"/>
        <dbReference type="ChEBI" id="CHEBI:33019"/>
        <dbReference type="ChEBI" id="CHEBI:57538"/>
        <dbReference type="ChEBI" id="CHEBI:58017"/>
        <dbReference type="EC" id="2.4.2.10"/>
    </reaction>
</comment>
<feature type="binding site" description="in other chain" evidence="10">
    <location>
        <position position="26"/>
    </location>
    <ligand>
        <name>5-phospho-alpha-D-ribose 1-diphosphate</name>
        <dbReference type="ChEBI" id="CHEBI:58017"/>
        <note>ligand shared between dimeric partners</note>
    </ligand>
</feature>
<dbReference type="GO" id="GO:0044205">
    <property type="term" value="P:'de novo' UMP biosynthetic process"/>
    <property type="evidence" value="ECO:0007669"/>
    <property type="project" value="UniProtKB-UniRule"/>
</dbReference>
<evidence type="ECO:0000256" key="10">
    <source>
        <dbReference type="HAMAP-Rule" id="MF_01208"/>
    </source>
</evidence>
<evidence type="ECO:0000313" key="12">
    <source>
        <dbReference type="EMBL" id="QDW66599.1"/>
    </source>
</evidence>
<keyword evidence="8 10" id="KW-0460">Magnesium</keyword>
<evidence type="ECO:0000313" key="13">
    <source>
        <dbReference type="Proteomes" id="UP000316584"/>
    </source>
</evidence>
<feature type="binding site" evidence="10">
    <location>
        <position position="104"/>
    </location>
    <ligand>
        <name>5-phospho-alpha-D-ribose 1-diphosphate</name>
        <dbReference type="ChEBI" id="CHEBI:58017"/>
        <note>ligand shared between dimeric partners</note>
    </ligand>
</feature>
<keyword evidence="6 10" id="KW-0328">Glycosyltransferase</keyword>
<feature type="binding site" description="in other chain" evidence="10">
    <location>
        <begin position="124"/>
        <end position="132"/>
    </location>
    <ligand>
        <name>5-phospho-alpha-D-ribose 1-diphosphate</name>
        <dbReference type="ChEBI" id="CHEBI:58017"/>
        <note>ligand shared between dimeric partners</note>
    </ligand>
</feature>
<keyword evidence="7 10" id="KW-0808">Transferase</keyword>
<dbReference type="InterPro" id="IPR023031">
    <property type="entry name" value="OPRT"/>
</dbReference>
<dbReference type="CDD" id="cd06223">
    <property type="entry name" value="PRTases_typeI"/>
    <property type="match status" value="1"/>
</dbReference>
<dbReference type="GO" id="GO:0000287">
    <property type="term" value="F:magnesium ion binding"/>
    <property type="evidence" value="ECO:0007669"/>
    <property type="project" value="UniProtKB-UniRule"/>
</dbReference>
<feature type="binding site" evidence="10">
    <location>
        <position position="102"/>
    </location>
    <ligand>
        <name>5-phospho-alpha-D-ribose 1-diphosphate</name>
        <dbReference type="ChEBI" id="CHEBI:58017"/>
        <note>ligand shared between dimeric partners</note>
    </ligand>
</feature>
<dbReference type="InterPro" id="IPR029057">
    <property type="entry name" value="PRTase-like"/>
</dbReference>
<proteinExistence type="inferred from homology"/>
<dbReference type="NCBIfam" id="TIGR00336">
    <property type="entry name" value="pyrE"/>
    <property type="match status" value="1"/>
</dbReference>
<feature type="binding site" evidence="10">
    <location>
        <position position="128"/>
    </location>
    <ligand>
        <name>orotate</name>
        <dbReference type="ChEBI" id="CHEBI:30839"/>
    </ligand>
</feature>
<dbReference type="PANTHER" id="PTHR46683:SF1">
    <property type="entry name" value="OROTATE PHOSPHORIBOSYLTRANSFERASE 1-RELATED"/>
    <property type="match status" value="1"/>
</dbReference>
<dbReference type="OrthoDB" id="9779060at2"/>
<evidence type="ECO:0000256" key="9">
    <source>
        <dbReference type="ARBA" id="ARBA00022975"/>
    </source>
</evidence>
<evidence type="ECO:0000256" key="2">
    <source>
        <dbReference type="ARBA" id="ARBA00004889"/>
    </source>
</evidence>
<protein>
    <recommendedName>
        <fullName evidence="5 10">Orotate phosphoribosyltransferase</fullName>
        <shortName evidence="10">OPRT</shortName>
        <shortName evidence="10">OPRTase</shortName>
        <ecNumber evidence="5 10">2.4.2.10</ecNumber>
    </recommendedName>
</protein>
<evidence type="ECO:0000259" key="11">
    <source>
        <dbReference type="Pfam" id="PF00156"/>
    </source>
</evidence>
<organism evidence="12 13">
    <name type="scientific">Luteimonas granuli</name>
    <dbReference type="NCBI Taxonomy" id="1176533"/>
    <lineage>
        <taxon>Bacteria</taxon>
        <taxon>Pseudomonadati</taxon>
        <taxon>Pseudomonadota</taxon>
        <taxon>Gammaproteobacteria</taxon>
        <taxon>Lysobacterales</taxon>
        <taxon>Lysobacteraceae</taxon>
        <taxon>Luteimonas</taxon>
    </lineage>
</organism>
<evidence type="ECO:0000256" key="6">
    <source>
        <dbReference type="ARBA" id="ARBA00022676"/>
    </source>
</evidence>
<dbReference type="GO" id="GO:0046132">
    <property type="term" value="P:pyrimidine ribonucleoside biosynthetic process"/>
    <property type="evidence" value="ECO:0007669"/>
    <property type="project" value="TreeGrafter"/>
</dbReference>
<dbReference type="Gene3D" id="3.40.50.2020">
    <property type="match status" value="1"/>
</dbReference>
<comment type="similarity">
    <text evidence="3 10">Belongs to the purine/pyrimidine phosphoribosyltransferase family. PyrE subfamily.</text>
</comment>
<name>A0A518N3W1_9GAMM</name>
<reference evidence="12 13" key="1">
    <citation type="submission" date="2019-07" db="EMBL/GenBank/DDBJ databases">
        <title>Full genome sequence of Luteimonas sp. Gr-4.</title>
        <authorList>
            <person name="Im W.-T."/>
        </authorList>
    </citation>
    <scope>NUCLEOTIDE SEQUENCE [LARGE SCALE GENOMIC DNA]</scope>
    <source>
        <strain evidence="12 13">Gr-4</strain>
    </source>
</reference>
<feature type="binding site" evidence="10">
    <location>
        <position position="156"/>
    </location>
    <ligand>
        <name>orotate</name>
        <dbReference type="ChEBI" id="CHEBI:30839"/>
    </ligand>
</feature>
<dbReference type="InterPro" id="IPR004467">
    <property type="entry name" value="Or_phspho_trans_dom"/>
</dbReference>
<dbReference type="SUPFAM" id="SSF53271">
    <property type="entry name" value="PRTase-like"/>
    <property type="match status" value="1"/>
</dbReference>
<feature type="binding site" evidence="10">
    <location>
        <position position="98"/>
    </location>
    <ligand>
        <name>5-phospho-alpha-D-ribose 1-diphosphate</name>
        <dbReference type="ChEBI" id="CHEBI:58017"/>
        <note>ligand shared between dimeric partners</note>
    </ligand>
</feature>
<accession>A0A518N3W1</accession>
<evidence type="ECO:0000256" key="5">
    <source>
        <dbReference type="ARBA" id="ARBA00011971"/>
    </source>
</evidence>
<evidence type="ECO:0000256" key="1">
    <source>
        <dbReference type="ARBA" id="ARBA00003769"/>
    </source>
</evidence>